<evidence type="ECO:0000259" key="3">
    <source>
        <dbReference type="PROSITE" id="PS50179"/>
    </source>
</evidence>
<dbReference type="STRING" id="1664694.A0A0N1HI70"/>
<dbReference type="GO" id="GO:0007034">
    <property type="term" value="P:vacuolar transport"/>
    <property type="evidence" value="ECO:0007669"/>
    <property type="project" value="UniProtKB-ARBA"/>
</dbReference>
<dbReference type="VEuPathDB" id="FungiDB:AB675_1268"/>
<evidence type="ECO:0008006" key="7">
    <source>
        <dbReference type="Google" id="ProtNLM"/>
    </source>
</evidence>
<comment type="caution">
    <text evidence="5">The sequence shown here is derived from an EMBL/GenBank/DDBJ whole genome shotgun (WGS) entry which is preliminary data.</text>
</comment>
<comment type="subunit">
    <text evidence="1">Component of the ESCRT-0 complex composed of HSE1 and VPS27.</text>
</comment>
<dbReference type="GO" id="GO:0043130">
    <property type="term" value="F:ubiquitin binding"/>
    <property type="evidence" value="ECO:0007669"/>
    <property type="project" value="InterPro"/>
</dbReference>
<dbReference type="GO" id="GO:0016192">
    <property type="term" value="P:vesicle-mediated transport"/>
    <property type="evidence" value="ECO:0007669"/>
    <property type="project" value="UniProtKB-ARBA"/>
</dbReference>
<dbReference type="GO" id="GO:0031124">
    <property type="term" value="P:mRNA 3'-end processing"/>
    <property type="evidence" value="ECO:0007669"/>
    <property type="project" value="InterPro"/>
</dbReference>
<dbReference type="GeneID" id="28733025"/>
<evidence type="ECO:0000313" key="5">
    <source>
        <dbReference type="EMBL" id="KPI35714.1"/>
    </source>
</evidence>
<feature type="domain" description="VHS" evidence="3">
    <location>
        <begin position="11"/>
        <end position="143"/>
    </location>
</feature>
<name>A0A0N1HI70_9EURO</name>
<dbReference type="OrthoDB" id="2129491at2759"/>
<dbReference type="Pfam" id="PF21936">
    <property type="entry name" value="Pcf11_C"/>
    <property type="match status" value="1"/>
</dbReference>
<dbReference type="GO" id="GO:0035091">
    <property type="term" value="F:phosphatidylinositol binding"/>
    <property type="evidence" value="ECO:0007669"/>
    <property type="project" value="InterPro"/>
</dbReference>
<feature type="compositionally biased region" description="Pro residues" evidence="2">
    <location>
        <begin position="184"/>
        <end position="215"/>
    </location>
</feature>
<dbReference type="InterPro" id="IPR008942">
    <property type="entry name" value="ENTH_VHS"/>
</dbReference>
<gene>
    <name evidence="5" type="ORF">AB675_1268</name>
</gene>
<dbReference type="Gene3D" id="1.25.40.90">
    <property type="match status" value="1"/>
</dbReference>
<dbReference type="RefSeq" id="XP_017995677.1">
    <property type="nucleotide sequence ID" value="XM_018141145.1"/>
</dbReference>
<evidence type="ECO:0000256" key="1">
    <source>
        <dbReference type="ARBA" id="ARBA00011446"/>
    </source>
</evidence>
<feature type="domain" description="CID" evidence="4">
    <location>
        <begin position="1"/>
        <end position="139"/>
    </location>
</feature>
<dbReference type="PANTHER" id="PTHR15921:SF3">
    <property type="entry name" value="PRE-MRNA CLEAVAGE COMPLEX 2 PROTEIN PCF11"/>
    <property type="match status" value="1"/>
</dbReference>
<dbReference type="CDD" id="cd16982">
    <property type="entry name" value="CID_Pcf11"/>
    <property type="match status" value="1"/>
</dbReference>
<dbReference type="InterPro" id="IPR045154">
    <property type="entry name" value="PCF11-like"/>
</dbReference>
<protein>
    <recommendedName>
        <fullName evidence="7">CID domain-containing protein</fullName>
    </recommendedName>
</protein>
<evidence type="ECO:0000256" key="2">
    <source>
        <dbReference type="SAM" id="MobiDB-lite"/>
    </source>
</evidence>
<dbReference type="Proteomes" id="UP000038010">
    <property type="component" value="Unassembled WGS sequence"/>
</dbReference>
<keyword evidence="6" id="KW-1185">Reference proteome</keyword>
<dbReference type="FunFam" id="1.25.40.90:FF:000016">
    <property type="entry name" value="mRNA cleavage factor complex component Pcf11"/>
    <property type="match status" value="1"/>
</dbReference>
<dbReference type="InterPro" id="IPR047415">
    <property type="entry name" value="Pcf11_CID"/>
</dbReference>
<dbReference type="InterPro" id="IPR002014">
    <property type="entry name" value="VHS_dom"/>
</dbReference>
<dbReference type="EMBL" id="LFJN01000037">
    <property type="protein sequence ID" value="KPI35714.1"/>
    <property type="molecule type" value="Genomic_DNA"/>
</dbReference>
<dbReference type="PROSITE" id="PS51391">
    <property type="entry name" value="CID"/>
    <property type="match status" value="1"/>
</dbReference>
<evidence type="ECO:0000259" key="4">
    <source>
        <dbReference type="PROSITE" id="PS51391"/>
    </source>
</evidence>
<dbReference type="SUPFAM" id="SSF48464">
    <property type="entry name" value="ENTH/VHS domain"/>
    <property type="match status" value="1"/>
</dbReference>
<evidence type="ECO:0000313" key="6">
    <source>
        <dbReference type="Proteomes" id="UP000038010"/>
    </source>
</evidence>
<sequence>MSDGIEEDFRIALEELTTNDRYAISNLTLIAKEAVAAAESISRCLVNHINRAPPGRKLPALYLLDSISKNVGSPYTIYFGRNLYGVFMGAFSQVDDNVRRKLEEMLRTWREPVPGSTSTQPVFQLSATQTIVDNLNKLRASNPQRYPPPPQPRMPQFHPQRDTPTPPQQLPQRRRPKHRYGHPGYPPPPAVPQRYPPPPINHLPPTPQPLPPPPAPTVDLTALHRDIDDLTTDAKIECATHPMDIPAQKRLTTLQTLKEILDSNGASPSDLLSIRQSIDGQLEKKKQAAIAAALLPVPPPPPPALPAGLNSTNLADLLRAATGTPPVLPPPPVLPLPQAPAAPPAFSLLDQLKAAGLVSNAPTPLQALTPPAFPMSVEVSFTSASFKVHRPQMITSFLTARPNQCSTCGRRFTSDESGKERKARHLDSHFKTKARMIEAEKRGQNRSWYVDEREWLASREYDDAEEGTESAAPSPAKKVQDFVRAPTDPTLRSLPCPIDQETFKSEWDDGVQDWVWRDCIFVGGRYYHLSCYREVHRDRESTPVPRVGTPDVANSLPRKRKLEDA</sequence>
<dbReference type="PRINTS" id="PR01217">
    <property type="entry name" value="PRICHEXTENSN"/>
</dbReference>
<dbReference type="GO" id="GO:0003729">
    <property type="term" value="F:mRNA binding"/>
    <property type="evidence" value="ECO:0007669"/>
    <property type="project" value="InterPro"/>
</dbReference>
<proteinExistence type="predicted"/>
<dbReference type="GO" id="GO:0006369">
    <property type="term" value="P:termination of RNA polymerase II transcription"/>
    <property type="evidence" value="ECO:0007669"/>
    <property type="project" value="InterPro"/>
</dbReference>
<reference evidence="5 6" key="1">
    <citation type="submission" date="2015-06" db="EMBL/GenBank/DDBJ databases">
        <title>Draft genome of the ant-associated black yeast Phialophora attae CBS 131958.</title>
        <authorList>
            <person name="Moreno L.F."/>
            <person name="Stielow B.J."/>
            <person name="de Hoog S."/>
            <person name="Vicente V.A."/>
            <person name="Weiss V.A."/>
            <person name="de Vries M."/>
            <person name="Cruz L.M."/>
            <person name="Souza E.M."/>
        </authorList>
    </citation>
    <scope>NUCLEOTIDE SEQUENCE [LARGE SCALE GENOMIC DNA]</scope>
    <source>
        <strain evidence="5 6">CBS 131958</strain>
    </source>
</reference>
<dbReference type="PANTHER" id="PTHR15921">
    <property type="entry name" value="PRE-MRNA CLEAVAGE COMPLEX II"/>
    <property type="match status" value="1"/>
</dbReference>
<dbReference type="InterPro" id="IPR054127">
    <property type="entry name" value="Pcf11_C"/>
</dbReference>
<dbReference type="GO" id="GO:0000993">
    <property type="term" value="F:RNA polymerase II complex binding"/>
    <property type="evidence" value="ECO:0007669"/>
    <property type="project" value="InterPro"/>
</dbReference>
<dbReference type="PROSITE" id="PS50179">
    <property type="entry name" value="VHS"/>
    <property type="match status" value="1"/>
</dbReference>
<feature type="compositionally biased region" description="Basic residues" evidence="2">
    <location>
        <begin position="172"/>
        <end position="181"/>
    </location>
</feature>
<dbReference type="GO" id="GO:0005737">
    <property type="term" value="C:cytoplasm"/>
    <property type="evidence" value="ECO:0007669"/>
    <property type="project" value="TreeGrafter"/>
</dbReference>
<feature type="region of interest" description="Disordered" evidence="2">
    <location>
        <begin position="139"/>
        <end position="215"/>
    </location>
</feature>
<organism evidence="5 6">
    <name type="scientific">Cyphellophora attinorum</name>
    <dbReference type="NCBI Taxonomy" id="1664694"/>
    <lineage>
        <taxon>Eukaryota</taxon>
        <taxon>Fungi</taxon>
        <taxon>Dikarya</taxon>
        <taxon>Ascomycota</taxon>
        <taxon>Pezizomycotina</taxon>
        <taxon>Eurotiomycetes</taxon>
        <taxon>Chaetothyriomycetidae</taxon>
        <taxon>Chaetothyriales</taxon>
        <taxon>Cyphellophoraceae</taxon>
        <taxon>Cyphellophora</taxon>
    </lineage>
</organism>
<dbReference type="GO" id="GO:0005849">
    <property type="term" value="C:mRNA cleavage factor complex"/>
    <property type="evidence" value="ECO:0007669"/>
    <property type="project" value="InterPro"/>
</dbReference>
<dbReference type="SMART" id="SM00582">
    <property type="entry name" value="RPR"/>
    <property type="match status" value="1"/>
</dbReference>
<dbReference type="InterPro" id="IPR006569">
    <property type="entry name" value="CID_dom"/>
</dbReference>
<dbReference type="Pfam" id="PF11526">
    <property type="entry name" value="Pfc11_Clp1_ID"/>
    <property type="match status" value="1"/>
</dbReference>
<dbReference type="AlphaFoldDB" id="A0A0N1HI70"/>
<dbReference type="Pfam" id="PF04818">
    <property type="entry name" value="CID"/>
    <property type="match status" value="1"/>
</dbReference>
<dbReference type="InterPro" id="IPR021605">
    <property type="entry name" value="Pcf11_Clp1-ID"/>
</dbReference>
<feature type="region of interest" description="Disordered" evidence="2">
    <location>
        <begin position="539"/>
        <end position="565"/>
    </location>
</feature>
<accession>A0A0N1HI70</accession>